<dbReference type="Pfam" id="PF00483">
    <property type="entry name" value="NTP_transferase"/>
    <property type="match status" value="1"/>
</dbReference>
<name>A0A0G2AQG5_9BACT</name>
<dbReference type="SUPFAM" id="SSF53448">
    <property type="entry name" value="Nucleotide-diphospho-sugar transferases"/>
    <property type="match status" value="1"/>
</dbReference>
<sequence length="133" mass="15219">MIERVTITVKKDILRRVDSLVDGREIRNRSHAIETLIARSLSKTGLDTALVMAGGEGAHLRPVTYEIPKSLIPIRGKPILEHQINLLKRYDVTNIILAVDYMNEKIRQHFGDGRKFGVDITYVVENKAWHSFR</sequence>
<evidence type="ECO:0000313" key="3">
    <source>
        <dbReference type="Proteomes" id="UP000033865"/>
    </source>
</evidence>
<keyword evidence="2" id="KW-0808">Transferase</keyword>
<dbReference type="InterPro" id="IPR013321">
    <property type="entry name" value="Arc_rbn_hlx_hlx"/>
</dbReference>
<gene>
    <name evidence="2" type="ORF">UY82_C0054G0007</name>
</gene>
<dbReference type="GO" id="GO:0016740">
    <property type="term" value="F:transferase activity"/>
    <property type="evidence" value="ECO:0007669"/>
    <property type="project" value="UniProtKB-KW"/>
</dbReference>
<dbReference type="InterPro" id="IPR050486">
    <property type="entry name" value="Mannose-1P_guanyltransferase"/>
</dbReference>
<dbReference type="Proteomes" id="UP000033865">
    <property type="component" value="Unassembled WGS sequence"/>
</dbReference>
<protein>
    <submittedName>
        <fullName evidence="2">Nucleotidyl transferase</fullName>
    </submittedName>
</protein>
<accession>A0A0G2AQG5</accession>
<dbReference type="EMBL" id="LCRN01000054">
    <property type="protein sequence ID" value="KKW35004.1"/>
    <property type="molecule type" value="Genomic_DNA"/>
</dbReference>
<reference evidence="2 3" key="1">
    <citation type="journal article" date="2015" name="Nature">
        <title>rRNA introns, odd ribosomes, and small enigmatic genomes across a large radiation of phyla.</title>
        <authorList>
            <person name="Brown C.T."/>
            <person name="Hug L.A."/>
            <person name="Thomas B.C."/>
            <person name="Sharon I."/>
            <person name="Castelle C.J."/>
            <person name="Singh A."/>
            <person name="Wilkins M.J."/>
            <person name="Williams K.H."/>
            <person name="Banfield J.F."/>
        </authorList>
    </citation>
    <scope>NUCLEOTIDE SEQUENCE [LARGE SCALE GENOMIC DNA]</scope>
</reference>
<evidence type="ECO:0000259" key="1">
    <source>
        <dbReference type="Pfam" id="PF00483"/>
    </source>
</evidence>
<dbReference type="Gene3D" id="1.10.1220.10">
    <property type="entry name" value="Met repressor-like"/>
    <property type="match status" value="1"/>
</dbReference>
<dbReference type="InterPro" id="IPR005835">
    <property type="entry name" value="NTP_transferase_dom"/>
</dbReference>
<proteinExistence type="predicted"/>
<evidence type="ECO:0000313" key="2">
    <source>
        <dbReference type="EMBL" id="KKW35004.1"/>
    </source>
</evidence>
<dbReference type="GO" id="GO:0006355">
    <property type="term" value="P:regulation of DNA-templated transcription"/>
    <property type="evidence" value="ECO:0007669"/>
    <property type="project" value="InterPro"/>
</dbReference>
<feature type="non-terminal residue" evidence="2">
    <location>
        <position position="133"/>
    </location>
</feature>
<dbReference type="CDD" id="cd22231">
    <property type="entry name" value="RHH_NikR_HicB-like"/>
    <property type="match status" value="1"/>
</dbReference>
<comment type="caution">
    <text evidence="2">The sequence shown here is derived from an EMBL/GenBank/DDBJ whole genome shotgun (WGS) entry which is preliminary data.</text>
</comment>
<dbReference type="Gene3D" id="3.90.550.10">
    <property type="entry name" value="Spore Coat Polysaccharide Biosynthesis Protein SpsA, Chain A"/>
    <property type="match status" value="1"/>
</dbReference>
<dbReference type="InterPro" id="IPR029044">
    <property type="entry name" value="Nucleotide-diphossugar_trans"/>
</dbReference>
<feature type="domain" description="Nucleotidyl transferase" evidence="1">
    <location>
        <begin position="49"/>
        <end position="127"/>
    </location>
</feature>
<dbReference type="AlphaFoldDB" id="A0A0G2AQG5"/>
<dbReference type="PANTHER" id="PTHR22572">
    <property type="entry name" value="SUGAR-1-PHOSPHATE GUANYL TRANSFERASE"/>
    <property type="match status" value="1"/>
</dbReference>
<organism evidence="2 3">
    <name type="scientific">Candidatus Uhrbacteria bacterium GW2011_GWC2_53_7</name>
    <dbReference type="NCBI Taxonomy" id="1618986"/>
    <lineage>
        <taxon>Bacteria</taxon>
        <taxon>Candidatus Uhriibacteriota</taxon>
    </lineage>
</organism>